<reference evidence="1 2" key="1">
    <citation type="submission" date="2017-06" db="EMBL/GenBank/DDBJ databases">
        <authorList>
            <person name="Kim H.J."/>
            <person name="Triplett B.A."/>
        </authorList>
    </citation>
    <scope>NUCLEOTIDE SEQUENCE [LARGE SCALE GENOMIC DNA]</scope>
    <source>
        <strain evidence="1 2">DSM 14713</strain>
    </source>
</reference>
<keyword evidence="2" id="KW-1185">Reference proteome</keyword>
<dbReference type="EMBL" id="CP022163">
    <property type="protein sequence ID" value="ATB27064.1"/>
    <property type="molecule type" value="Genomic_DNA"/>
</dbReference>
<proteinExistence type="predicted"/>
<evidence type="ECO:0000313" key="1">
    <source>
        <dbReference type="EMBL" id="ATB27064.1"/>
    </source>
</evidence>
<evidence type="ECO:0000313" key="2">
    <source>
        <dbReference type="Proteomes" id="UP000217289"/>
    </source>
</evidence>
<dbReference type="AlphaFoldDB" id="A0A286NVB7"/>
<accession>A0A286NVB7</accession>
<sequence>MVWMPSAKIPGALLEERRVDEDFLSACQPGTQVAWLRAPKPHEPPQLLTLHE</sequence>
<dbReference type="KEGG" id="mbd:MEBOL_000499"/>
<protein>
    <submittedName>
        <fullName evidence="1">Uncharacterized protein</fullName>
    </submittedName>
</protein>
<dbReference type="Proteomes" id="UP000217289">
    <property type="component" value="Chromosome"/>
</dbReference>
<name>A0A286NVB7_9BACT</name>
<gene>
    <name evidence="1" type="ORF">MEBOL_000499</name>
</gene>
<organism evidence="1 2">
    <name type="scientific">Melittangium boletus DSM 14713</name>
    <dbReference type="NCBI Taxonomy" id="1294270"/>
    <lineage>
        <taxon>Bacteria</taxon>
        <taxon>Pseudomonadati</taxon>
        <taxon>Myxococcota</taxon>
        <taxon>Myxococcia</taxon>
        <taxon>Myxococcales</taxon>
        <taxon>Cystobacterineae</taxon>
        <taxon>Archangiaceae</taxon>
        <taxon>Melittangium</taxon>
    </lineage>
</organism>